<evidence type="ECO:0008006" key="6">
    <source>
        <dbReference type="Google" id="ProtNLM"/>
    </source>
</evidence>
<feature type="chain" id="PRO_5045591177" description="Alpha,alpha-trehalase" evidence="1">
    <location>
        <begin position="19"/>
        <end position="809"/>
    </location>
</feature>
<dbReference type="EMBL" id="CAXLJM020000019">
    <property type="protein sequence ID" value="CAL8085948.1"/>
    <property type="molecule type" value="Genomic_DNA"/>
</dbReference>
<evidence type="ECO:0000259" key="3">
    <source>
        <dbReference type="Pfam" id="PF22422"/>
    </source>
</evidence>
<dbReference type="InterPro" id="IPR008928">
    <property type="entry name" value="6-hairpin_glycosidase_sf"/>
</dbReference>
<dbReference type="InterPro" id="IPR005194">
    <property type="entry name" value="Glyco_hydro_65_C"/>
</dbReference>
<evidence type="ECO:0000256" key="1">
    <source>
        <dbReference type="SAM" id="SignalP"/>
    </source>
</evidence>
<reference evidence="4 5" key="1">
    <citation type="submission" date="2024-08" db="EMBL/GenBank/DDBJ databases">
        <authorList>
            <person name="Cucini C."/>
            <person name="Frati F."/>
        </authorList>
    </citation>
    <scope>NUCLEOTIDE SEQUENCE [LARGE SCALE GENOMIC DNA]</scope>
</reference>
<evidence type="ECO:0000313" key="4">
    <source>
        <dbReference type="EMBL" id="CAL8085948.1"/>
    </source>
</evidence>
<comment type="caution">
    <text evidence="4">The sequence shown here is derived from an EMBL/GenBank/DDBJ whole genome shotgun (WGS) entry which is preliminary data.</text>
</comment>
<dbReference type="InterPro" id="IPR012341">
    <property type="entry name" value="6hp_glycosidase-like_sf"/>
</dbReference>
<protein>
    <recommendedName>
        <fullName evidence="6">Alpha,alpha-trehalase</fullName>
    </recommendedName>
</protein>
<feature type="domain" description="Mannosylglycerate hydrolase MGH1-like glycoside hydrolase" evidence="3">
    <location>
        <begin position="93"/>
        <end position="416"/>
    </location>
</feature>
<evidence type="ECO:0000259" key="2">
    <source>
        <dbReference type="Pfam" id="PF03633"/>
    </source>
</evidence>
<name>A0ABP1Q586_9HEXA</name>
<gene>
    <name evidence="4" type="ORF">ODALV1_LOCUS6283</name>
</gene>
<dbReference type="SUPFAM" id="SSF48208">
    <property type="entry name" value="Six-hairpin glycosidases"/>
    <property type="match status" value="1"/>
</dbReference>
<dbReference type="Gene3D" id="1.50.10.10">
    <property type="match status" value="1"/>
</dbReference>
<dbReference type="Pfam" id="PF03633">
    <property type="entry name" value="Glyco_hydro_65C"/>
    <property type="match status" value="1"/>
</dbReference>
<keyword evidence="5" id="KW-1185">Reference proteome</keyword>
<keyword evidence="1" id="KW-0732">Signal</keyword>
<dbReference type="InterPro" id="IPR008979">
    <property type="entry name" value="Galactose-bd-like_sf"/>
</dbReference>
<dbReference type="Pfam" id="PF22422">
    <property type="entry name" value="MGH1-like_GH"/>
    <property type="match status" value="1"/>
</dbReference>
<feature type="signal peptide" evidence="1">
    <location>
        <begin position="1"/>
        <end position="18"/>
    </location>
</feature>
<dbReference type="SUPFAM" id="SSF49785">
    <property type="entry name" value="Galactose-binding domain-like"/>
    <property type="match status" value="2"/>
</dbReference>
<feature type="domain" description="Glycoside hydrolase family 65 C-terminal" evidence="2">
    <location>
        <begin position="434"/>
        <end position="484"/>
    </location>
</feature>
<sequence length="809" mass="92464">MDLPIFIAYVISLTLISAQTTNFVDKDSKLVGFGEPQWFKDNIPFVEVPDTQIEEVYYYRFSTHKRHLRYIHPGVGYSVTEFVHNVGYSQKFGTINGAAGHHIYESRWLRNPRYNEDYINFWYRGGSSGNQQYSEWIADASYANFLLTGNKDFITSQQEGLVNNFNGWNDRYEPALDLYFLSPHDDAMEHSASSEQTDDGYHGGLGYRPSFNSEMYANAIAISKIARMNNDTRTADEFEGRAAAIRKGILEYLWDHERTFFYHVFREDNPSYELLDTREEIGFFPWRFGVPNFQESIYERAWEHLFDPQGFNSTYGPTTCEQRSPWFDGNQTAQCCWWNGNSWPYSTGMVINSLASQLRDYGMTNVVNVNTFLEVLYKYAETQYKNDKPFVAECHSPYRKLWVCDSYNHSEHYAHSTYVDNVLGDLLGIVPQPNNTFVINPLIPSSWPYFIVENLLYHGHNITVLYDADGSKYNFTAGMKIFLNGVLAKSQSQLGRMTLDIPAPIVDESYAKNKMENYAANANGFGYPMVEASFTSAWTSVWQVVDGRIFYDYIPSNRWSNFASQNEVDWLSVDFGPGRVKAVDNVKLYVYSDVVTGEGEVDCPTNVTVEILSASGSWTQAQNQVSTPSLCVPNDVLTIHFDSVQTQKVRVTFSRNKEENWFVGITELEIWGPWPWPQVEEKGTYEAEDGYLTNAKIGSSQTASGGSYVGEIDAENASVEFAGVWVDETKEYDVRVYYSNAMVEEATMNVTTNNINRQIASFPHTVNGWGQFDSNTFVTLRIPLQRGNNAIIFKHGSYYAELDKIMLVL</sequence>
<evidence type="ECO:0000313" key="5">
    <source>
        <dbReference type="Proteomes" id="UP001642540"/>
    </source>
</evidence>
<accession>A0ABP1Q586</accession>
<proteinExistence type="predicted"/>
<organism evidence="4 5">
    <name type="scientific">Orchesella dallaii</name>
    <dbReference type="NCBI Taxonomy" id="48710"/>
    <lineage>
        <taxon>Eukaryota</taxon>
        <taxon>Metazoa</taxon>
        <taxon>Ecdysozoa</taxon>
        <taxon>Arthropoda</taxon>
        <taxon>Hexapoda</taxon>
        <taxon>Collembola</taxon>
        <taxon>Entomobryomorpha</taxon>
        <taxon>Entomobryoidea</taxon>
        <taxon>Orchesellidae</taxon>
        <taxon>Orchesellinae</taxon>
        <taxon>Orchesella</taxon>
    </lineage>
</organism>
<dbReference type="InterPro" id="IPR054491">
    <property type="entry name" value="MGH1-like_GH"/>
</dbReference>
<dbReference type="Proteomes" id="UP001642540">
    <property type="component" value="Unassembled WGS sequence"/>
</dbReference>
<dbReference type="Gene3D" id="2.60.120.260">
    <property type="entry name" value="Galactose-binding domain-like"/>
    <property type="match status" value="2"/>
</dbReference>